<dbReference type="AlphaFoldDB" id="A0A139AHP8"/>
<dbReference type="EMBL" id="KQ965754">
    <property type="protein sequence ID" value="KXS16258.1"/>
    <property type="molecule type" value="Genomic_DNA"/>
</dbReference>
<dbReference type="Proteomes" id="UP000070544">
    <property type="component" value="Unassembled WGS sequence"/>
</dbReference>
<reference evidence="1 2" key="1">
    <citation type="journal article" date="2015" name="Genome Biol. Evol.">
        <title>Phylogenomic analyses indicate that early fungi evolved digesting cell walls of algal ancestors of land plants.</title>
        <authorList>
            <person name="Chang Y."/>
            <person name="Wang S."/>
            <person name="Sekimoto S."/>
            <person name="Aerts A.L."/>
            <person name="Choi C."/>
            <person name="Clum A."/>
            <person name="LaButti K.M."/>
            <person name="Lindquist E.A."/>
            <person name="Yee Ngan C."/>
            <person name="Ohm R.A."/>
            <person name="Salamov A.A."/>
            <person name="Grigoriev I.V."/>
            <person name="Spatafora J.W."/>
            <person name="Berbee M.L."/>
        </authorList>
    </citation>
    <scope>NUCLEOTIDE SEQUENCE [LARGE SCALE GENOMIC DNA]</scope>
    <source>
        <strain evidence="1 2">JEL478</strain>
    </source>
</reference>
<protein>
    <submittedName>
        <fullName evidence="1">Uncharacterized protein</fullName>
    </submittedName>
</protein>
<gene>
    <name evidence="1" type="ORF">M427DRAFT_55690</name>
</gene>
<accession>A0A139AHP8</accession>
<proteinExistence type="predicted"/>
<organism evidence="1 2">
    <name type="scientific">Gonapodya prolifera (strain JEL478)</name>
    <name type="common">Monoblepharis prolifera</name>
    <dbReference type="NCBI Taxonomy" id="1344416"/>
    <lineage>
        <taxon>Eukaryota</taxon>
        <taxon>Fungi</taxon>
        <taxon>Fungi incertae sedis</taxon>
        <taxon>Chytridiomycota</taxon>
        <taxon>Chytridiomycota incertae sedis</taxon>
        <taxon>Monoblepharidomycetes</taxon>
        <taxon>Monoblepharidales</taxon>
        <taxon>Gonapodyaceae</taxon>
        <taxon>Gonapodya</taxon>
    </lineage>
</organism>
<sequence length="87" mass="9602">MTPQNVAQLEGTLYQKARDRAAYAYQLQSILQRANSAVTQTSASTSASQPLNIQLQSGDRPAFNCSKEKSMLSNLPRVLFLSTLREP</sequence>
<keyword evidence="2" id="KW-1185">Reference proteome</keyword>
<evidence type="ECO:0000313" key="2">
    <source>
        <dbReference type="Proteomes" id="UP000070544"/>
    </source>
</evidence>
<name>A0A139AHP8_GONPJ</name>
<evidence type="ECO:0000313" key="1">
    <source>
        <dbReference type="EMBL" id="KXS16258.1"/>
    </source>
</evidence>